<comment type="caution">
    <text evidence="5">The sequence shown here is derived from an EMBL/GenBank/DDBJ whole genome shotgun (WGS) entry which is preliminary data.</text>
</comment>
<feature type="chain" id="PRO_5046346105" evidence="3">
    <location>
        <begin position="26"/>
        <end position="2814"/>
    </location>
</feature>
<gene>
    <name evidence="5" type="ORF">JYA63_07315</name>
</gene>
<dbReference type="PROSITE" id="PS50853">
    <property type="entry name" value="FN3"/>
    <property type="match status" value="1"/>
</dbReference>
<dbReference type="SUPFAM" id="SSF49265">
    <property type="entry name" value="Fibronectin type III"/>
    <property type="match status" value="1"/>
</dbReference>
<dbReference type="NCBIfam" id="TIGR01643">
    <property type="entry name" value="YD_repeat_2x"/>
    <property type="match status" value="5"/>
</dbReference>
<dbReference type="InterPro" id="IPR030934">
    <property type="entry name" value="Intein_C"/>
</dbReference>
<dbReference type="RefSeq" id="WP_205725122.1">
    <property type="nucleotide sequence ID" value="NZ_JAFHKR010000038.1"/>
</dbReference>
<keyword evidence="3" id="KW-0732">Signal</keyword>
<feature type="compositionally biased region" description="Basic and acidic residues" evidence="2">
    <location>
        <begin position="34"/>
        <end position="43"/>
    </location>
</feature>
<dbReference type="Gene3D" id="2.60.40.10">
    <property type="entry name" value="Immunoglobulins"/>
    <property type="match status" value="3"/>
</dbReference>
<dbReference type="InterPro" id="IPR056823">
    <property type="entry name" value="TEN-like_YD-shell"/>
</dbReference>
<dbReference type="NCBIfam" id="TIGR03696">
    <property type="entry name" value="Rhs_assc_core"/>
    <property type="match status" value="1"/>
</dbReference>
<dbReference type="SMART" id="SM00060">
    <property type="entry name" value="FN3"/>
    <property type="match status" value="2"/>
</dbReference>
<keyword evidence="6" id="KW-1185">Reference proteome</keyword>
<evidence type="ECO:0000256" key="3">
    <source>
        <dbReference type="SAM" id="SignalP"/>
    </source>
</evidence>
<dbReference type="Pfam" id="PF14411">
    <property type="entry name" value="LHH"/>
    <property type="match status" value="1"/>
</dbReference>
<dbReference type="InterPro" id="IPR036116">
    <property type="entry name" value="FN3_sf"/>
</dbReference>
<feature type="region of interest" description="Disordered" evidence="2">
    <location>
        <begin position="31"/>
        <end position="67"/>
    </location>
</feature>
<dbReference type="Pfam" id="PF25023">
    <property type="entry name" value="TEN_YD-shell"/>
    <property type="match status" value="2"/>
</dbReference>
<organism evidence="5 6">
    <name type="scientific">Fictibacillus nanhaiensis</name>
    <dbReference type="NCBI Taxonomy" id="742169"/>
    <lineage>
        <taxon>Bacteria</taxon>
        <taxon>Bacillati</taxon>
        <taxon>Bacillota</taxon>
        <taxon>Bacilli</taxon>
        <taxon>Bacillales</taxon>
        <taxon>Fictibacillaceae</taxon>
        <taxon>Fictibacillus</taxon>
    </lineage>
</organism>
<dbReference type="InterPro" id="IPR003587">
    <property type="entry name" value="Hint_dom_N"/>
</dbReference>
<dbReference type="Pfam" id="PF07591">
    <property type="entry name" value="PT-HINT"/>
    <property type="match status" value="1"/>
</dbReference>
<dbReference type="SUPFAM" id="SSF51294">
    <property type="entry name" value="Hedgehog/intein (Hint) domain"/>
    <property type="match status" value="1"/>
</dbReference>
<dbReference type="CDD" id="cd00081">
    <property type="entry name" value="Hint"/>
    <property type="match status" value="1"/>
</dbReference>
<sequence length="2814" mass="314430">MKVKPLIIWLMVVTLVLSSVPWTEAQPKVFAHGSDNHGQEKQEKKSKKNKNVERLHEIKEKRTSHSKTFKNSDLTETTEMYSSPVFYQEESKGNWLEIDNTVSESIIDQTEKGKYKYKNKANKFSSYFASHANKEIFKIKQKNHWLSYSISGASNVEAKAKDNEIVYKNIFKDTDAKYRIGRKGIKEDFILHSKPDFNTITFDLKTNLEIEQKDNTFDFLDKKTNEVIWSFEPLFMRDSNDMESYKSTFEYVKSQGKNTLVLHLDEDFLNDKDTKYPVYLDPTVTVGGTSSTTTDAYVGEYYSHVNYGSDVELRTGYAPGVYSHRSFIKPGTAMPNLNGGLLTGATFKAYKYYEPASVDTTINIHKANASWAESTLKWENQPTFGGTYASNTLSKGEANGWYSWNVASLVDYWYTNPTAYHGLVMQASNENTTGSYRKFYASDYGTGSYSPRLEVNYSPKPTVPTGSATGNGANTGNGYVDLNWTSVAGATGYKVLIFNGKAYEEIDVGNVTAWSTKGKKLWPTASQIATGTYTLRKDGTGTEFSDDPRPVYQNSGGTYQSSKNYWFRIKAYNSLGETAQSDAFMPTIIDQTAPTKPGTPTIGNELNTQFRINWQASTDSLSGVQKYLLYMGTTSGGTNILNGEPVTSNTYTFPTPLDPRVTYYYYVKAVDNSGNSSPVSGIGQAKARLLQDASLQAVSIPDPMEAGGDYNVEITLKNEGIETWTSAQNFMLGSVNETDPFSKILRLPLGSTEVINKDQSKTFALKFNGGDKTGLFNTKWRMLKIGTGWFGDTLSRDVPVVDTKAPTGSIVINNGQEITNSPNVTLSLNATDNTSSGWMQRFKNETATYSTYEPFNTTKQWTLSEANGEKTVTAMFKDGSGNESVEASDSIKLDTNFPTAVISTPKELDYLNGTIEIKGTTKDEDLREYSLEYGIGDVPTSWYSILISDRVIEDGLLANWDTSSLTTGKYTIRLTVTDAAGNTTYEQKKVWIDQSNNQLGLEDFWGTESTASGFGSSDINLSNGNLILNYTDASVDGRQLDPSIGRTYNSQDINLGLLGQGWRLSIETAVNEEANGDVIYSDSDGSKHRFIKNTDNTYSAPKGIFKRLIKNTDGKFVITDLDPASISETYSDTGSISSISDKNGNKITFVYTDGKLTSMKDDVSREILFKYGTNNLIDEIILYTGNRVKYGFNEENLLNKVEFFDKNGVSYRVLTYRYNSLNKLTHAVDPNGNAVVYSYNGNRVINAASQHTSREAATGKNLAPVTLNESLIYDLAAKKVMLRVSGAADSQEIDYLFNDAGNIIETVTDPKGLAIREKSTYQDNLLKESIDGKGYKTSYTYDTLGNLLAKTEPTFTDVEGGTGTPITTYEYKAGTNLVVKETDALGRSVTYDYDTKGNRTLMIDSEGFKTTYDYDQYGNLLKETSERGALYGYLPNFSFEEGDTSFKNWNSTGTVTSDTTNKKSGIKSAKLTGTSAVTSEFVPVKKGKLPVRALYWMKGEGLTGTGIKGTLLFYDENKSKISETSSTPTTGSNDWKLFNLSASIPDNAAFISFRVDSALTAGSAFVDSVWVEEANIIEQSEYSTDGLYLVTSTDAYGKKMKYEYDAAGNKISETNELNQTALYNYDADRKVIEEIDRIGKKTVNKYDLNGNLLQVTNPLNQVTEFTYDENNRQTLIKNPEVTKTFYVGQTPQTPEKVVVTEVDEYNEFGQKVAEKDGNGNVSTFVYDKANRLITTTDPLKNKAVYVYDANDNKIKEEDWAYDVSTSTPHIKGTTLYNYDELNREISFTDSSGNPNSIVEKTKYDAVDNEIKTISGVGVTTEFQFDKNNESIYTKESSTPVTETWALYDGNGNLAISLDKQGASYNTHDANGNLLEVIDEEGKKTSYSYNAAGDKIKQVDATGTETTWEYDAEGQLTSEAVKIVNPDTNEVKHQITEYQYDAFGQVTKRTHKEKTNESTITSKEVSLEYDELGRLVKESGSAEGKLTETRFYFDNNGNTTHTWVYDETVAVPETYDPDKDGKYNTETISTYDANNRLLQESISHTGTVTTHSFVDKDNKEILKNALGDTEVFYNNNEDVSSIRTPNGDTFTYEYLVDDSISKINAPGVKTSLTYNGGTKVATMKGINGSGSSVVDLGYTYTDTEQIAQITDKGQVKKKYTYTANGYLETVEANGKKYKFSYDANGNMIRVDNLTSGKVKETYTYATGNRISQKKEYNDTTGTLIRTINYTFNANGALAKAQITEGSQTNTIDYTYNNDDQLIKIIKNINGTQTSILYEYDQDGNRLAKTVNGVHQHYHRDTNGEIFKVTTETANGSQTMFNVYKDADGNLLSFRYNDSLYYYQFNARGDVIAITDPAGTVIATYDYDEWGNITSITGNQEVANANPYRFVGKYGVIYDKDANTYLMGWRDYNPSTGRFIVPDEYEGEEDEPTSLNRYLYAEGDPVNNIDPDGHLPKWMQRGWKSTKKYSKKAYNFAAGDDIRKLRSKKSKWYQKAGAGASLASNFIPGVGAAKWGAKAGIKALKYGKKAKKIKKFPASSIKKTRKQKLKSKKTYKKTYSARSYTAKRTSKKPGGCNCFTVNTKVKTDNGEKDIQDVKIGDKVLAKDEDTGKQAYKDVEWLYERNVSEIYEIHVGEEVLQTTDEHPFWIIGEGWVEAKDLKAGDKLENQQGDTLIISKVVVKKKNTTVYNFKVKDYHTYFVSDLNIYTHNSCVFKPKQVDGKKVFQRSDIDWGKKDARGRTNRQRAKKGLAPLGRDGKSINLHHIGQRDDSSLVEVTASIHSKYKKVLHKYNGKSRINRKNFNSWRKDYWKTRAKE</sequence>
<evidence type="ECO:0000313" key="5">
    <source>
        <dbReference type="EMBL" id="MBN3554065.1"/>
    </source>
</evidence>
<feature type="compositionally biased region" description="Basic and acidic residues" evidence="2">
    <location>
        <begin position="50"/>
        <end position="63"/>
    </location>
</feature>
<evidence type="ECO:0000256" key="2">
    <source>
        <dbReference type="SAM" id="MobiDB-lite"/>
    </source>
</evidence>
<proteinExistence type="predicted"/>
<dbReference type="Gene3D" id="2.170.16.10">
    <property type="entry name" value="Hedgehog/Intein (Hint) domain"/>
    <property type="match status" value="1"/>
</dbReference>
<accession>A0ABS2ZPU1</accession>
<dbReference type="PROSITE" id="PS50818">
    <property type="entry name" value="INTEIN_C_TER"/>
    <property type="match status" value="1"/>
</dbReference>
<dbReference type="Pfam" id="PF20148">
    <property type="entry name" value="DUF6531"/>
    <property type="match status" value="1"/>
</dbReference>
<keyword evidence="1" id="KW-0677">Repeat</keyword>
<dbReference type="CDD" id="cd12871">
    <property type="entry name" value="Bacuni_01323_like"/>
    <property type="match status" value="1"/>
</dbReference>
<dbReference type="InterPro" id="IPR003961">
    <property type="entry name" value="FN3_dom"/>
</dbReference>
<dbReference type="InterPro" id="IPR036844">
    <property type="entry name" value="Hint_dom_sf"/>
</dbReference>
<dbReference type="InterPro" id="IPR050708">
    <property type="entry name" value="T6SS_VgrG/RHS"/>
</dbReference>
<protein>
    <submittedName>
        <fullName evidence="5">DNRLRE domain-containing protein</fullName>
    </submittedName>
</protein>
<dbReference type="PROSITE" id="PS50817">
    <property type="entry name" value="INTEIN_N_TER"/>
    <property type="match status" value="1"/>
</dbReference>
<evidence type="ECO:0000256" key="1">
    <source>
        <dbReference type="ARBA" id="ARBA00022737"/>
    </source>
</evidence>
<dbReference type="InterPro" id="IPR006141">
    <property type="entry name" value="Intein_N"/>
</dbReference>
<dbReference type="PANTHER" id="PTHR32305">
    <property type="match status" value="1"/>
</dbReference>
<dbReference type="InterPro" id="IPR045351">
    <property type="entry name" value="DUF6531"/>
</dbReference>
<feature type="domain" description="Fibronectin type-III" evidence="4">
    <location>
        <begin position="596"/>
        <end position="692"/>
    </location>
</feature>
<dbReference type="CDD" id="cd00063">
    <property type="entry name" value="FN3"/>
    <property type="match status" value="1"/>
</dbReference>
<dbReference type="Proteomes" id="UP001296923">
    <property type="component" value="Unassembled WGS sequence"/>
</dbReference>
<dbReference type="PANTHER" id="PTHR32305:SF17">
    <property type="entry name" value="TRNA NUCLEASE WAPA"/>
    <property type="match status" value="1"/>
</dbReference>
<feature type="signal peptide" evidence="3">
    <location>
        <begin position="1"/>
        <end position="25"/>
    </location>
</feature>
<evidence type="ECO:0000313" key="6">
    <source>
        <dbReference type="Proteomes" id="UP001296923"/>
    </source>
</evidence>
<dbReference type="InterPro" id="IPR031325">
    <property type="entry name" value="RHS_repeat"/>
</dbReference>
<evidence type="ECO:0000259" key="4">
    <source>
        <dbReference type="PROSITE" id="PS50853"/>
    </source>
</evidence>
<dbReference type="InterPro" id="IPR022385">
    <property type="entry name" value="Rhs_assc_core"/>
</dbReference>
<dbReference type="Pfam" id="PF05593">
    <property type="entry name" value="RHS_repeat"/>
    <property type="match status" value="1"/>
</dbReference>
<dbReference type="InterPro" id="IPR013783">
    <property type="entry name" value="Ig-like_fold"/>
</dbReference>
<name>A0ABS2ZPU1_9BACL</name>
<dbReference type="Gene3D" id="2.180.10.10">
    <property type="entry name" value="RHS repeat-associated core"/>
    <property type="match status" value="3"/>
</dbReference>
<reference evidence="5 6" key="1">
    <citation type="submission" date="2021-01" db="EMBL/GenBank/DDBJ databases">
        <title>Genome Sequencing of Type Strains.</title>
        <authorList>
            <person name="Lemaire J.F."/>
            <person name="Inderbitzin P."/>
            <person name="Collins S.B."/>
            <person name="Wespe N."/>
            <person name="Knight-Connoni V."/>
        </authorList>
    </citation>
    <scope>NUCLEOTIDE SEQUENCE [LARGE SCALE GENOMIC DNA]</scope>
    <source>
        <strain evidence="5 6">DSM 23009</strain>
    </source>
</reference>
<dbReference type="InterPro" id="IPR026834">
    <property type="entry name" value="LHH"/>
</dbReference>
<dbReference type="SMART" id="SM00306">
    <property type="entry name" value="HintN"/>
    <property type="match status" value="1"/>
</dbReference>
<dbReference type="InterPro" id="IPR006530">
    <property type="entry name" value="YD"/>
</dbReference>
<dbReference type="NCBIfam" id="NF033679">
    <property type="entry name" value="DNRLRE_dom"/>
    <property type="match status" value="1"/>
</dbReference>
<dbReference type="EMBL" id="JAFHKR010000038">
    <property type="protein sequence ID" value="MBN3554065.1"/>
    <property type="molecule type" value="Genomic_DNA"/>
</dbReference>